<protein>
    <submittedName>
        <fullName evidence="1">Uncharacterized protein</fullName>
    </submittedName>
</protein>
<proteinExistence type="predicted"/>
<dbReference type="AlphaFoldDB" id="A0A5B7HMZ6"/>
<sequence>MVLSILWRLHRSVTYTSRPRDVVEPDLEYSCSVSVTHANSLDSFTATFSDDGTQFTISAIGE</sequence>
<reference evidence="1 2" key="1">
    <citation type="submission" date="2019-05" db="EMBL/GenBank/DDBJ databases">
        <title>Another draft genome of Portunus trituberculatus and its Hox gene families provides insights of decapod evolution.</title>
        <authorList>
            <person name="Jeong J.-H."/>
            <person name="Song I."/>
            <person name="Kim S."/>
            <person name="Choi T."/>
            <person name="Kim D."/>
            <person name="Ryu S."/>
            <person name="Kim W."/>
        </authorList>
    </citation>
    <scope>NUCLEOTIDE SEQUENCE [LARGE SCALE GENOMIC DNA]</scope>
    <source>
        <tissue evidence="1">Muscle</tissue>
    </source>
</reference>
<evidence type="ECO:0000313" key="1">
    <source>
        <dbReference type="EMBL" id="MPC71493.1"/>
    </source>
</evidence>
<evidence type="ECO:0000313" key="2">
    <source>
        <dbReference type="Proteomes" id="UP000324222"/>
    </source>
</evidence>
<gene>
    <name evidence="1" type="ORF">E2C01_065771</name>
</gene>
<organism evidence="1 2">
    <name type="scientific">Portunus trituberculatus</name>
    <name type="common">Swimming crab</name>
    <name type="synonym">Neptunus trituberculatus</name>
    <dbReference type="NCBI Taxonomy" id="210409"/>
    <lineage>
        <taxon>Eukaryota</taxon>
        <taxon>Metazoa</taxon>
        <taxon>Ecdysozoa</taxon>
        <taxon>Arthropoda</taxon>
        <taxon>Crustacea</taxon>
        <taxon>Multicrustacea</taxon>
        <taxon>Malacostraca</taxon>
        <taxon>Eumalacostraca</taxon>
        <taxon>Eucarida</taxon>
        <taxon>Decapoda</taxon>
        <taxon>Pleocyemata</taxon>
        <taxon>Brachyura</taxon>
        <taxon>Eubrachyura</taxon>
        <taxon>Portunoidea</taxon>
        <taxon>Portunidae</taxon>
        <taxon>Portuninae</taxon>
        <taxon>Portunus</taxon>
    </lineage>
</organism>
<comment type="caution">
    <text evidence="1">The sequence shown here is derived from an EMBL/GenBank/DDBJ whole genome shotgun (WGS) entry which is preliminary data.</text>
</comment>
<accession>A0A5B7HMZ6</accession>
<dbReference type="EMBL" id="VSRR010032978">
    <property type="protein sequence ID" value="MPC71493.1"/>
    <property type="molecule type" value="Genomic_DNA"/>
</dbReference>
<dbReference type="Proteomes" id="UP000324222">
    <property type="component" value="Unassembled WGS sequence"/>
</dbReference>
<keyword evidence="2" id="KW-1185">Reference proteome</keyword>
<name>A0A5B7HMZ6_PORTR</name>